<dbReference type="Proteomes" id="UP001151760">
    <property type="component" value="Unassembled WGS sequence"/>
</dbReference>
<sequence length="318" mass="36359">MMIMERYMRLRIEQLLQDHNGLDIEKRKKERILMEEKSLAISRRIQSICDDDEDDSIPLRDIIARYSTSKNIIPDLPSEEPEDSLIMGDKHLSTISEKESDELIKSSVENLVPIPVIRGFPDNEKLSDVLNENFKIYSNPLFDEEIISSKIEPCHFNAESDLIESLLNRDILTVSYPKIDSLLKEFSGELAHIDLIPPGIVDTDFDPKEEILLIEELLYDNSSPRPPEESNSEISNAIIKSLSPSPIPVEDSDPFIEEIDIFFALDDSTPPYNHFTFDVEPDTAVKNDFDELNEDECFDPGGGEIDVFENIKDDDYFA</sequence>
<keyword evidence="2" id="KW-1185">Reference proteome</keyword>
<comment type="caution">
    <text evidence="1">The sequence shown here is derived from an EMBL/GenBank/DDBJ whole genome shotgun (WGS) entry which is preliminary data.</text>
</comment>
<organism evidence="1 2">
    <name type="scientific">Tanacetum coccineum</name>
    <dbReference type="NCBI Taxonomy" id="301880"/>
    <lineage>
        <taxon>Eukaryota</taxon>
        <taxon>Viridiplantae</taxon>
        <taxon>Streptophyta</taxon>
        <taxon>Embryophyta</taxon>
        <taxon>Tracheophyta</taxon>
        <taxon>Spermatophyta</taxon>
        <taxon>Magnoliopsida</taxon>
        <taxon>eudicotyledons</taxon>
        <taxon>Gunneridae</taxon>
        <taxon>Pentapetalae</taxon>
        <taxon>asterids</taxon>
        <taxon>campanulids</taxon>
        <taxon>Asterales</taxon>
        <taxon>Asteraceae</taxon>
        <taxon>Asteroideae</taxon>
        <taxon>Anthemideae</taxon>
        <taxon>Anthemidinae</taxon>
        <taxon>Tanacetum</taxon>
    </lineage>
</organism>
<reference evidence="1" key="1">
    <citation type="journal article" date="2022" name="Int. J. Mol. Sci.">
        <title>Draft Genome of Tanacetum Coccineum: Genomic Comparison of Closely Related Tanacetum-Family Plants.</title>
        <authorList>
            <person name="Yamashiro T."/>
            <person name="Shiraishi A."/>
            <person name="Nakayama K."/>
            <person name="Satake H."/>
        </authorList>
    </citation>
    <scope>NUCLEOTIDE SEQUENCE</scope>
</reference>
<proteinExistence type="predicted"/>
<name>A0ABQ5D6D1_9ASTR</name>
<accession>A0ABQ5D6D1</accession>
<evidence type="ECO:0008006" key="3">
    <source>
        <dbReference type="Google" id="ProtNLM"/>
    </source>
</evidence>
<protein>
    <recommendedName>
        <fullName evidence="3">Reverse transcriptase domain-containing protein</fullName>
    </recommendedName>
</protein>
<gene>
    <name evidence="1" type="ORF">Tco_0925269</name>
</gene>
<evidence type="ECO:0000313" key="2">
    <source>
        <dbReference type="Proteomes" id="UP001151760"/>
    </source>
</evidence>
<reference evidence="1" key="2">
    <citation type="submission" date="2022-01" db="EMBL/GenBank/DDBJ databases">
        <authorList>
            <person name="Yamashiro T."/>
            <person name="Shiraishi A."/>
            <person name="Satake H."/>
            <person name="Nakayama K."/>
        </authorList>
    </citation>
    <scope>NUCLEOTIDE SEQUENCE</scope>
</reference>
<evidence type="ECO:0000313" key="1">
    <source>
        <dbReference type="EMBL" id="GJT34850.1"/>
    </source>
</evidence>
<dbReference type="EMBL" id="BQNB010015000">
    <property type="protein sequence ID" value="GJT34850.1"/>
    <property type="molecule type" value="Genomic_DNA"/>
</dbReference>